<comment type="caution">
    <text evidence="1">The sequence shown here is derived from an EMBL/GenBank/DDBJ whole genome shotgun (WGS) entry which is preliminary data.</text>
</comment>
<dbReference type="AlphaFoldDB" id="A0A9X4B2Y9"/>
<gene>
    <name evidence="1" type="ORF">NE398_13265</name>
</gene>
<organism evidence="1 2">
    <name type="scientific">Clostridium tertium</name>
    <dbReference type="NCBI Taxonomy" id="1559"/>
    <lineage>
        <taxon>Bacteria</taxon>
        <taxon>Bacillati</taxon>
        <taxon>Bacillota</taxon>
        <taxon>Clostridia</taxon>
        <taxon>Eubacteriales</taxon>
        <taxon>Clostridiaceae</taxon>
        <taxon>Clostridium</taxon>
    </lineage>
</organism>
<dbReference type="Proteomes" id="UP001141183">
    <property type="component" value="Unassembled WGS sequence"/>
</dbReference>
<evidence type="ECO:0000313" key="2">
    <source>
        <dbReference type="Proteomes" id="UP001141183"/>
    </source>
</evidence>
<accession>A0A9X4B2Y9</accession>
<protein>
    <submittedName>
        <fullName evidence="1">Uncharacterized protein</fullName>
    </submittedName>
</protein>
<name>A0A9X4B2Y9_9CLOT</name>
<dbReference type="EMBL" id="JAMRYU010000013">
    <property type="protein sequence ID" value="MDC4241131.1"/>
    <property type="molecule type" value="Genomic_DNA"/>
</dbReference>
<dbReference type="RefSeq" id="WP_272470467.1">
    <property type="nucleotide sequence ID" value="NZ_CAJMCA010000064.1"/>
</dbReference>
<evidence type="ECO:0000313" key="1">
    <source>
        <dbReference type="EMBL" id="MDC4241131.1"/>
    </source>
</evidence>
<keyword evidence="2" id="KW-1185">Reference proteome</keyword>
<sequence length="68" mass="8046">MNLEFINDQKRKILDNINYAKESNINKVSAILMCNDKEVQKELLSWFVIEGYKVSLIKDEVNILTIEW</sequence>
<proteinExistence type="predicted"/>
<reference evidence="1" key="1">
    <citation type="submission" date="2022-05" db="EMBL/GenBank/DDBJ databases">
        <title>Draft genome sequence of Clostridium tertium strain CP3 isolated from Peru.</title>
        <authorList>
            <person name="Hurtado R."/>
            <person name="Lima L."/>
            <person name="Sousa T."/>
            <person name="Jaiswal A.K."/>
            <person name="Tiwari S."/>
            <person name="Maturrano L."/>
            <person name="Brenig B."/>
            <person name="Azevedo V."/>
        </authorList>
    </citation>
    <scope>NUCLEOTIDE SEQUENCE</scope>
    <source>
        <strain evidence="1">CP3</strain>
    </source>
</reference>